<sequence length="144" mass="16530">MKNIDLLKRIVFGIQSDLVDYRSLRELQEKQFEAALRHDTAALVDVASDMGMLCAELERRRRHRVALLEQEPELARLPCEQQVPSLLEQLPSAPRTLAMAAWQDLGGLIRECKALNTRNCQLIVDQYEIMQRVLGQEEATYAPR</sequence>
<evidence type="ECO:0000313" key="3">
    <source>
        <dbReference type="Proteomes" id="UP000216107"/>
    </source>
</evidence>
<evidence type="ECO:0000313" key="4">
    <source>
        <dbReference type="Proteomes" id="UP000623509"/>
    </source>
</evidence>
<accession>A0A272EXV7</accession>
<reference evidence="1 4" key="1">
    <citation type="submission" date="2016-08" db="EMBL/GenBank/DDBJ databases">
        <title>Candidatus Dactylopiibacterium carminicum genome sequence.</title>
        <authorList>
            <person name="Ramirez-Puebla S.T."/>
            <person name="Ormeno-Orrillo E."/>
            <person name="Vera-Ponce De Leon A."/>
            <person name="Luis L."/>
            <person name="Sanchez-Flores A."/>
            <person name="Monica R."/>
            <person name="Martinez-Romero E."/>
        </authorList>
    </citation>
    <scope>NUCLEOTIDE SEQUENCE [LARGE SCALE GENOMIC DNA]</scope>
    <source>
        <strain evidence="1">END1</strain>
    </source>
</reference>
<dbReference type="Proteomes" id="UP000623509">
    <property type="component" value="Unassembled WGS sequence"/>
</dbReference>
<evidence type="ECO:0000313" key="1">
    <source>
        <dbReference type="EMBL" id="KAF7599959.1"/>
    </source>
</evidence>
<name>A0A272EXV7_9RHOO</name>
<dbReference type="Proteomes" id="UP000216107">
    <property type="component" value="Unassembled WGS sequence"/>
</dbReference>
<keyword evidence="4" id="KW-1185">Reference proteome</keyword>
<dbReference type="AlphaFoldDB" id="A0A272EXV7"/>
<evidence type="ECO:0008006" key="5">
    <source>
        <dbReference type="Google" id="ProtNLM"/>
    </source>
</evidence>
<dbReference type="EMBL" id="MDUX01000011">
    <property type="protein sequence ID" value="KAF7599959.1"/>
    <property type="molecule type" value="Genomic_DNA"/>
</dbReference>
<proteinExistence type="predicted"/>
<dbReference type="Gene3D" id="1.20.58.300">
    <property type="entry name" value="FlgN-like"/>
    <property type="match status" value="1"/>
</dbReference>
<dbReference type="OrthoDB" id="8595824at2"/>
<organism evidence="2 3">
    <name type="scientific">Candidatus Dactylopiibacterium carminicum</name>
    <dbReference type="NCBI Taxonomy" id="857335"/>
    <lineage>
        <taxon>Bacteria</taxon>
        <taxon>Pseudomonadati</taxon>
        <taxon>Pseudomonadota</taxon>
        <taxon>Betaproteobacteria</taxon>
        <taxon>Rhodocyclales</taxon>
        <taxon>Rhodocyclaceae</taxon>
        <taxon>Candidatus Dactylopiibacterium</taxon>
    </lineage>
</organism>
<evidence type="ECO:0000313" key="2">
    <source>
        <dbReference type="EMBL" id="PAS94460.1"/>
    </source>
</evidence>
<dbReference type="GO" id="GO:0044780">
    <property type="term" value="P:bacterial-type flagellum assembly"/>
    <property type="evidence" value="ECO:0007669"/>
    <property type="project" value="InterPro"/>
</dbReference>
<comment type="caution">
    <text evidence="2">The sequence shown here is derived from an EMBL/GenBank/DDBJ whole genome shotgun (WGS) entry which is preliminary data.</text>
</comment>
<dbReference type="RefSeq" id="WP_095523821.1">
    <property type="nucleotide sequence ID" value="NZ_MDUX01000011.1"/>
</dbReference>
<dbReference type="EMBL" id="NMRN01000007">
    <property type="protein sequence ID" value="PAS94460.1"/>
    <property type="molecule type" value="Genomic_DNA"/>
</dbReference>
<dbReference type="InterPro" id="IPR036679">
    <property type="entry name" value="FlgN-like_sf"/>
</dbReference>
<reference evidence="2 3" key="2">
    <citation type="submission" date="2017-07" db="EMBL/GenBank/DDBJ databases">
        <title>Candidatus Dactylopiibacterium carminicum, a nitrogen-fixing symbiont of the cochineal insect Dactylopius coccus and Dactylopius opuntiae (Hemiptera: Coccoidea: Dactylopiidae).</title>
        <authorList>
            <person name="Vera A."/>
        </authorList>
    </citation>
    <scope>NUCLEOTIDE SEQUENCE [LARGE SCALE GENOMIC DNA]</scope>
    <source>
        <strain evidence="2 3">NFDCM</strain>
    </source>
</reference>
<dbReference type="SUPFAM" id="SSF140566">
    <property type="entry name" value="FlgN-like"/>
    <property type="match status" value="1"/>
</dbReference>
<protein>
    <recommendedName>
        <fullName evidence="5">Flagellar protein FlgN</fullName>
    </recommendedName>
</protein>
<gene>
    <name evidence="1" type="ORF">BGI27_05055</name>
    <name evidence="2" type="ORF">CGU29_03885</name>
</gene>